<dbReference type="InterPro" id="IPR008930">
    <property type="entry name" value="Terpenoid_cyclase/PrenylTrfase"/>
</dbReference>
<dbReference type="SUPFAM" id="SSF48239">
    <property type="entry name" value="Terpenoid cyclases/Protein prenyltransferases"/>
    <property type="match status" value="1"/>
</dbReference>
<evidence type="ECO:0008006" key="3">
    <source>
        <dbReference type="Google" id="ProtNLM"/>
    </source>
</evidence>
<organism evidence="1 2">
    <name type="scientific">Arthrobacter ulcerisalmonis</name>
    <dbReference type="NCBI Taxonomy" id="2483813"/>
    <lineage>
        <taxon>Bacteria</taxon>
        <taxon>Bacillati</taxon>
        <taxon>Actinomycetota</taxon>
        <taxon>Actinomycetes</taxon>
        <taxon>Micrococcales</taxon>
        <taxon>Micrococcaceae</taxon>
        <taxon>Arthrobacter</taxon>
    </lineage>
</organism>
<name>A0A3P5WQT5_9MICC</name>
<protein>
    <recommendedName>
        <fullName evidence="3">Squalene cyclase</fullName>
    </recommendedName>
</protein>
<evidence type="ECO:0000313" key="2">
    <source>
        <dbReference type="Proteomes" id="UP000280861"/>
    </source>
</evidence>
<proteinExistence type="predicted"/>
<dbReference type="AlphaFoldDB" id="A0A3P5WQT5"/>
<keyword evidence="2" id="KW-1185">Reference proteome</keyword>
<evidence type="ECO:0000313" key="1">
    <source>
        <dbReference type="EMBL" id="VDC23895.1"/>
    </source>
</evidence>
<gene>
    <name evidence="1" type="ORF">PSET11_01337</name>
</gene>
<dbReference type="Proteomes" id="UP000280861">
    <property type="component" value="Unassembled WGS sequence"/>
</dbReference>
<sequence>MARGPTPCMASNSDRECVATCSSVLMPAARSALFAGLPIGGRSPIWAGVSRVLIAEERTREASADGRRRASVRLMAVDSALLDWLLDSDPTLRWQVERDLAGLPADAWKATRGRIATEGFGAELLSHQDADGQWAGGAYFPKDFDFNGPEAAADAGQPYTATTWSLNAVREWGLDAAALAGTAELLAQNSRWEYDNLPYWGGEVDCCINAFTLANGVWLGADVASISEWFIDHQLPDGGWNCEWVEGSTRSSFHSTINVLKGLLYYEQAVGGSAELEAARHRGEEYLLVRRLLYRESKGELVASWAPRFVYPFRWFYSALNALDHFRSAAMYDGAAPDPRLAEAIELVRSARQADGTWVQERRHPGRVWFEYDAPAGEPSKWLTFHAVRVLEWWDDSQD</sequence>
<dbReference type="Gene3D" id="1.50.10.20">
    <property type="match status" value="1"/>
</dbReference>
<accession>A0A3P5WQT5</accession>
<reference evidence="1 2" key="1">
    <citation type="submission" date="2018-11" db="EMBL/GenBank/DDBJ databases">
        <authorList>
            <person name="Criscuolo A."/>
        </authorList>
    </citation>
    <scope>NUCLEOTIDE SEQUENCE [LARGE SCALE GENOMIC DNA]</scope>
    <source>
        <strain evidence="1">AT11b</strain>
    </source>
</reference>
<dbReference type="EMBL" id="UXAU01000019">
    <property type="protein sequence ID" value="VDC23895.1"/>
    <property type="molecule type" value="Genomic_DNA"/>
</dbReference>